<dbReference type="InterPro" id="IPR006160">
    <property type="entry name" value="SCFA_transpt_AtoE"/>
</dbReference>
<evidence type="ECO:0000313" key="3">
    <source>
        <dbReference type="Proteomes" id="UP000321168"/>
    </source>
</evidence>
<dbReference type="Proteomes" id="UP000321168">
    <property type="component" value="Unassembled WGS sequence"/>
</dbReference>
<feature type="transmembrane region" description="Helical" evidence="1">
    <location>
        <begin position="198"/>
        <end position="216"/>
    </location>
</feature>
<feature type="transmembrane region" description="Helical" evidence="1">
    <location>
        <begin position="276"/>
        <end position="293"/>
    </location>
</feature>
<name>A0A5C6V2U2_9FLAO</name>
<dbReference type="RefSeq" id="WP_147014319.1">
    <property type="nucleotide sequence ID" value="NZ_VORB01000005.1"/>
</dbReference>
<dbReference type="EMBL" id="VORB01000005">
    <property type="protein sequence ID" value="TXC78796.1"/>
    <property type="molecule type" value="Genomic_DNA"/>
</dbReference>
<evidence type="ECO:0000313" key="2">
    <source>
        <dbReference type="EMBL" id="TXC78796.1"/>
    </source>
</evidence>
<dbReference type="AlphaFoldDB" id="A0A5C6V2U2"/>
<protein>
    <submittedName>
        <fullName evidence="2">Short-chain fatty acid transporter</fullName>
    </submittedName>
</protein>
<feature type="transmembrane region" description="Helical" evidence="1">
    <location>
        <begin position="247"/>
        <end position="264"/>
    </location>
</feature>
<sequence>MKTPKSKIPSPLAIAWVLFLFVFLSALFLYKPSETDWHNHLENTFNWAYEGMWSSSALAFLVQMSLMLVLGHIIALSEPCKGQIKKLTQLGKNNQQAVVITAAAAMIAGFINWGFGLVMGAIIAKSFIDELARKGISRNPGLIAASGYTGLLVWHGGLSGSSLLKVAEAGHLNSLAPHLYDTDALIDISSTIFSSVNLLNFGLIFSAVLLTGYFLGKRNPGCGAKESLKDEKVIEQKASKGLDGSTYFAWILGVLLILAAEMIAQQYSGLKFLNPNFINFCLLAMAFIAHGSLSRFSKALNEAISGTSGILIQFPIYFAIMGLMNSSGMALSIANFFTSISTENSLPFFTFLSAGLVNLFVPSGGGQWMIQGPIILESCQQFGIAVEKGILALAYGDQLTNMLQPFWALPLLAITRVKVGKLLPYTIKYFLVGFVVYGTVVLLF</sequence>
<feature type="transmembrane region" description="Helical" evidence="1">
    <location>
        <begin position="51"/>
        <end position="76"/>
    </location>
</feature>
<dbReference type="GO" id="GO:0005886">
    <property type="term" value="C:plasma membrane"/>
    <property type="evidence" value="ECO:0007669"/>
    <property type="project" value="TreeGrafter"/>
</dbReference>
<dbReference type="PANTHER" id="PTHR41983">
    <property type="entry name" value="SHORT-CHAIN FATTY ACID TRANSPORTER-RELATED"/>
    <property type="match status" value="1"/>
</dbReference>
<dbReference type="PANTHER" id="PTHR41983:SF2">
    <property type="entry name" value="SHORT-CHAIN FATTY ACID TRANSPORTER-RELATED"/>
    <property type="match status" value="1"/>
</dbReference>
<feature type="transmembrane region" description="Helical" evidence="1">
    <location>
        <begin position="314"/>
        <end position="338"/>
    </location>
</feature>
<feature type="transmembrane region" description="Helical" evidence="1">
    <location>
        <begin position="12"/>
        <end position="31"/>
    </location>
</feature>
<dbReference type="Pfam" id="PF02667">
    <property type="entry name" value="SCFA_trans"/>
    <property type="match status" value="1"/>
</dbReference>
<accession>A0A5C6V2U2</accession>
<feature type="transmembrane region" description="Helical" evidence="1">
    <location>
        <begin position="422"/>
        <end position="443"/>
    </location>
</feature>
<dbReference type="OrthoDB" id="9342495at2"/>
<keyword evidence="1" id="KW-1133">Transmembrane helix</keyword>
<organism evidence="2 3">
    <name type="scientific">Luteibaculum oceani</name>
    <dbReference type="NCBI Taxonomy" id="1294296"/>
    <lineage>
        <taxon>Bacteria</taxon>
        <taxon>Pseudomonadati</taxon>
        <taxon>Bacteroidota</taxon>
        <taxon>Flavobacteriia</taxon>
        <taxon>Flavobacteriales</taxon>
        <taxon>Luteibaculaceae</taxon>
        <taxon>Luteibaculum</taxon>
    </lineage>
</organism>
<feature type="transmembrane region" description="Helical" evidence="1">
    <location>
        <begin position="344"/>
        <end position="361"/>
    </location>
</feature>
<keyword evidence="3" id="KW-1185">Reference proteome</keyword>
<gene>
    <name evidence="2" type="ORF">FRX97_06165</name>
</gene>
<feature type="transmembrane region" description="Helical" evidence="1">
    <location>
        <begin position="97"/>
        <end position="124"/>
    </location>
</feature>
<keyword evidence="1" id="KW-0472">Membrane</keyword>
<proteinExistence type="predicted"/>
<keyword evidence="1" id="KW-0812">Transmembrane</keyword>
<comment type="caution">
    <text evidence="2">The sequence shown here is derived from an EMBL/GenBank/DDBJ whole genome shotgun (WGS) entry which is preliminary data.</text>
</comment>
<reference evidence="2 3" key="1">
    <citation type="submission" date="2019-08" db="EMBL/GenBank/DDBJ databases">
        <title>Genome of Luteibaculum oceani JCM 18817.</title>
        <authorList>
            <person name="Bowman J.P."/>
        </authorList>
    </citation>
    <scope>NUCLEOTIDE SEQUENCE [LARGE SCALE GENOMIC DNA]</scope>
    <source>
        <strain evidence="2 3">JCM 18817</strain>
    </source>
</reference>
<evidence type="ECO:0000256" key="1">
    <source>
        <dbReference type="SAM" id="Phobius"/>
    </source>
</evidence>